<organism evidence="1 2">
    <name type="scientific">Panagrolaimus sp. ES5</name>
    <dbReference type="NCBI Taxonomy" id="591445"/>
    <lineage>
        <taxon>Eukaryota</taxon>
        <taxon>Metazoa</taxon>
        <taxon>Ecdysozoa</taxon>
        <taxon>Nematoda</taxon>
        <taxon>Chromadorea</taxon>
        <taxon>Rhabditida</taxon>
        <taxon>Tylenchina</taxon>
        <taxon>Panagrolaimomorpha</taxon>
        <taxon>Panagrolaimoidea</taxon>
        <taxon>Panagrolaimidae</taxon>
        <taxon>Panagrolaimus</taxon>
    </lineage>
</organism>
<sequence>MAPRKTKRDTSESVEEETTPPPKKVKKASRKDNDNEESDSEQQSTTKIPNINFIELIHDLNEYAKEKLHKLKGKPDVVRIVESIPMFNKYHDLISQPNFMSDFNALYITAARRKNIYLDDVVHVIDRYLNDGATVEDFPGFPKAPSR</sequence>
<proteinExistence type="predicted"/>
<evidence type="ECO:0000313" key="2">
    <source>
        <dbReference type="WBParaSite" id="ES5_v2.g14069.t1"/>
    </source>
</evidence>
<name>A0AC34F9W0_9BILA</name>
<protein>
    <submittedName>
        <fullName evidence="2">Uncharacterized protein</fullName>
    </submittedName>
</protein>
<reference evidence="2" key="1">
    <citation type="submission" date="2022-11" db="UniProtKB">
        <authorList>
            <consortium name="WormBaseParasite"/>
        </authorList>
    </citation>
    <scope>IDENTIFICATION</scope>
</reference>
<accession>A0AC34F9W0</accession>
<dbReference type="WBParaSite" id="ES5_v2.g14069.t1">
    <property type="protein sequence ID" value="ES5_v2.g14069.t1"/>
    <property type="gene ID" value="ES5_v2.g14069"/>
</dbReference>
<evidence type="ECO:0000313" key="1">
    <source>
        <dbReference type="Proteomes" id="UP000887579"/>
    </source>
</evidence>
<dbReference type="Proteomes" id="UP000887579">
    <property type="component" value="Unplaced"/>
</dbReference>